<reference evidence="1 2" key="1">
    <citation type="submission" date="2019-03" db="EMBL/GenBank/DDBJ databases">
        <title>First draft genome of Liparis tanakae, snailfish: a comprehensive survey of snailfish specific genes.</title>
        <authorList>
            <person name="Kim W."/>
            <person name="Song I."/>
            <person name="Jeong J.-H."/>
            <person name="Kim D."/>
            <person name="Kim S."/>
            <person name="Ryu S."/>
            <person name="Song J.Y."/>
            <person name="Lee S.K."/>
        </authorList>
    </citation>
    <scope>NUCLEOTIDE SEQUENCE [LARGE SCALE GENOMIC DNA]</scope>
    <source>
        <tissue evidence="1">Muscle</tissue>
    </source>
</reference>
<keyword evidence="2" id="KW-1185">Reference proteome</keyword>
<accession>A0A4Z2FD93</accession>
<proteinExistence type="predicted"/>
<gene>
    <name evidence="1" type="ORF">EYF80_051085</name>
</gene>
<comment type="caution">
    <text evidence="1">The sequence shown here is derived from an EMBL/GenBank/DDBJ whole genome shotgun (WGS) entry which is preliminary data.</text>
</comment>
<dbReference type="Proteomes" id="UP000314294">
    <property type="component" value="Unassembled WGS sequence"/>
</dbReference>
<evidence type="ECO:0000313" key="1">
    <source>
        <dbReference type="EMBL" id="TNN38753.1"/>
    </source>
</evidence>
<organism evidence="1 2">
    <name type="scientific">Liparis tanakae</name>
    <name type="common">Tanaka's snailfish</name>
    <dbReference type="NCBI Taxonomy" id="230148"/>
    <lineage>
        <taxon>Eukaryota</taxon>
        <taxon>Metazoa</taxon>
        <taxon>Chordata</taxon>
        <taxon>Craniata</taxon>
        <taxon>Vertebrata</taxon>
        <taxon>Euteleostomi</taxon>
        <taxon>Actinopterygii</taxon>
        <taxon>Neopterygii</taxon>
        <taxon>Teleostei</taxon>
        <taxon>Neoteleostei</taxon>
        <taxon>Acanthomorphata</taxon>
        <taxon>Eupercaria</taxon>
        <taxon>Perciformes</taxon>
        <taxon>Cottioidei</taxon>
        <taxon>Cottales</taxon>
        <taxon>Liparidae</taxon>
        <taxon>Liparis</taxon>
    </lineage>
</organism>
<dbReference type="AlphaFoldDB" id="A0A4Z2FD93"/>
<sequence length="158" mass="17279">MSSTMSFSEASCAMALQSLHATRALAMASSPCCQKNSAIFCRFMSTAHTMSSWKGNGKWLISGSSRSMSTSSSRLRVVFWRPLRMGMSSWSRAELLQPGEREEAVHADSILDQQLDEVHPVQHQGVQHGLLQGAHLRGGDRHRAQTGAVNTSRHIAVA</sequence>
<protein>
    <submittedName>
        <fullName evidence="1">Uncharacterized protein</fullName>
    </submittedName>
</protein>
<name>A0A4Z2FD93_9TELE</name>
<dbReference type="EMBL" id="SRLO01001342">
    <property type="protein sequence ID" value="TNN38753.1"/>
    <property type="molecule type" value="Genomic_DNA"/>
</dbReference>
<evidence type="ECO:0000313" key="2">
    <source>
        <dbReference type="Proteomes" id="UP000314294"/>
    </source>
</evidence>